<dbReference type="GO" id="GO:0009103">
    <property type="term" value="P:lipopolysaccharide biosynthetic process"/>
    <property type="evidence" value="ECO:0007669"/>
    <property type="project" value="UniProtKB-ARBA"/>
</dbReference>
<feature type="transmembrane region" description="Helical" evidence="9">
    <location>
        <begin position="194"/>
        <end position="211"/>
    </location>
</feature>
<feature type="transmembrane region" description="Helical" evidence="9">
    <location>
        <begin position="122"/>
        <end position="139"/>
    </location>
</feature>
<evidence type="ECO:0000256" key="8">
    <source>
        <dbReference type="SAM" id="MobiDB-lite"/>
    </source>
</evidence>
<keyword evidence="5 9" id="KW-0812">Transmembrane</keyword>
<evidence type="ECO:0000256" key="5">
    <source>
        <dbReference type="ARBA" id="ARBA00022692"/>
    </source>
</evidence>
<organism evidence="10 11">
    <name type="scientific">Sorangium cellulosum</name>
    <name type="common">Polyangium cellulosum</name>
    <dbReference type="NCBI Taxonomy" id="56"/>
    <lineage>
        <taxon>Bacteria</taxon>
        <taxon>Pseudomonadati</taxon>
        <taxon>Myxococcota</taxon>
        <taxon>Polyangia</taxon>
        <taxon>Polyangiales</taxon>
        <taxon>Polyangiaceae</taxon>
        <taxon>Sorangium</taxon>
    </lineage>
</organism>
<sequence length="520" mass="52738">MSADAPAAAGRRDGAAIFGLALAARVVVVAWAAGRFPPAADGAYYHRIAERIAAGLGYTWLWPDGVVTYAAHYPVGYPGAVGALYALLGAHAAVAMLLNAVLGALGALAVHGLASRAAPRSRVVPALAGVLVALHPGLVAYTPALMTEGVTGSLLACAAWASAWARDRRPALAPFAVIGLLVGAATLVRPQALLLAPVFAGLALSGTAPGGSPRPSASFAARAAQRAAPVLLTVIVALLVCAPWTARNCARMNQCALVSVNGGWNLLIGADPASTGAWAPIQVPEACREVFDEAGKDACFGREARRYIAEHPGAWLGLVPRKLAATFDYCGAAGWYLHDSSPAAFDEADKVALGAVETVFERAVLLLALAWAARGPARAPGALHGRARGPSPAQRALGLARLALLALGIVAALHVHAWVGYMALLGLALLQGRALLRGPVLAGAALAVLAATAATHAVFFGAGRYALVAFPLLTGLAALAAARQSPELPRPGAPRAMGGAPGEPSEAASRPSRGSGDELL</sequence>
<dbReference type="PANTHER" id="PTHR33908:SF11">
    <property type="entry name" value="MEMBRANE PROTEIN"/>
    <property type="match status" value="1"/>
</dbReference>
<dbReference type="RefSeq" id="WP_061609486.1">
    <property type="nucleotide sequence ID" value="NZ_JEMA01000604.1"/>
</dbReference>
<proteinExistence type="predicted"/>
<dbReference type="EMBL" id="JEMA01000604">
    <property type="protein sequence ID" value="KYF67899.1"/>
    <property type="molecule type" value="Genomic_DNA"/>
</dbReference>
<dbReference type="InterPro" id="IPR050297">
    <property type="entry name" value="LipidA_mod_glycosyltrf_83"/>
</dbReference>
<dbReference type="GO" id="GO:0016763">
    <property type="term" value="F:pentosyltransferase activity"/>
    <property type="evidence" value="ECO:0007669"/>
    <property type="project" value="TreeGrafter"/>
</dbReference>
<dbReference type="OrthoDB" id="5490910at2"/>
<keyword evidence="3" id="KW-0328">Glycosyltransferase</keyword>
<evidence type="ECO:0000256" key="7">
    <source>
        <dbReference type="ARBA" id="ARBA00023136"/>
    </source>
</evidence>
<dbReference type="Proteomes" id="UP000075260">
    <property type="component" value="Unassembled WGS sequence"/>
</dbReference>
<evidence type="ECO:0008006" key="12">
    <source>
        <dbReference type="Google" id="ProtNLM"/>
    </source>
</evidence>
<evidence type="ECO:0000313" key="10">
    <source>
        <dbReference type="EMBL" id="KYF67899.1"/>
    </source>
</evidence>
<evidence type="ECO:0000256" key="6">
    <source>
        <dbReference type="ARBA" id="ARBA00022989"/>
    </source>
</evidence>
<evidence type="ECO:0000256" key="4">
    <source>
        <dbReference type="ARBA" id="ARBA00022679"/>
    </source>
</evidence>
<comment type="caution">
    <text evidence="10">The sequence shown here is derived from an EMBL/GenBank/DDBJ whole genome shotgun (WGS) entry which is preliminary data.</text>
</comment>
<feature type="region of interest" description="Disordered" evidence="8">
    <location>
        <begin position="486"/>
        <end position="520"/>
    </location>
</feature>
<feature type="transmembrane region" description="Helical" evidence="9">
    <location>
        <begin position="15"/>
        <end position="34"/>
    </location>
</feature>
<feature type="transmembrane region" description="Helical" evidence="9">
    <location>
        <begin position="223"/>
        <end position="246"/>
    </location>
</feature>
<evidence type="ECO:0000256" key="1">
    <source>
        <dbReference type="ARBA" id="ARBA00004651"/>
    </source>
</evidence>
<evidence type="ECO:0000313" key="11">
    <source>
        <dbReference type="Proteomes" id="UP000075260"/>
    </source>
</evidence>
<feature type="transmembrane region" description="Helical" evidence="9">
    <location>
        <begin position="171"/>
        <end position="188"/>
    </location>
</feature>
<keyword evidence="4" id="KW-0808">Transferase</keyword>
<gene>
    <name evidence="10" type="ORF">BE15_03310</name>
</gene>
<dbReference type="AlphaFoldDB" id="A0A150QIU9"/>
<keyword evidence="2" id="KW-1003">Cell membrane</keyword>
<keyword evidence="6 9" id="KW-1133">Transmembrane helix</keyword>
<reference evidence="10 11" key="1">
    <citation type="submission" date="2014-02" db="EMBL/GenBank/DDBJ databases">
        <title>The small core and large imbalanced accessory genome model reveals a collaborative survival strategy of Sorangium cellulosum strains in nature.</title>
        <authorList>
            <person name="Han K."/>
            <person name="Peng R."/>
            <person name="Blom J."/>
            <person name="Li Y.-Z."/>
        </authorList>
    </citation>
    <scope>NUCLEOTIDE SEQUENCE [LARGE SCALE GENOMIC DNA]</scope>
    <source>
        <strain evidence="10 11">So0008-312</strain>
    </source>
</reference>
<feature type="transmembrane region" description="Helical" evidence="9">
    <location>
        <begin position="402"/>
        <end position="428"/>
    </location>
</feature>
<evidence type="ECO:0000256" key="3">
    <source>
        <dbReference type="ARBA" id="ARBA00022676"/>
    </source>
</evidence>
<feature type="transmembrane region" description="Helical" evidence="9">
    <location>
        <begin position="83"/>
        <end position="110"/>
    </location>
</feature>
<keyword evidence="7 9" id="KW-0472">Membrane</keyword>
<evidence type="ECO:0000256" key="9">
    <source>
        <dbReference type="SAM" id="Phobius"/>
    </source>
</evidence>
<feature type="transmembrane region" description="Helical" evidence="9">
    <location>
        <begin position="440"/>
        <end position="459"/>
    </location>
</feature>
<dbReference type="PANTHER" id="PTHR33908">
    <property type="entry name" value="MANNOSYLTRANSFERASE YKCB-RELATED"/>
    <property type="match status" value="1"/>
</dbReference>
<comment type="subcellular location">
    <subcellularLocation>
        <location evidence="1">Cell membrane</location>
        <topology evidence="1">Multi-pass membrane protein</topology>
    </subcellularLocation>
</comment>
<evidence type="ECO:0000256" key="2">
    <source>
        <dbReference type="ARBA" id="ARBA00022475"/>
    </source>
</evidence>
<protein>
    <recommendedName>
        <fullName evidence="12">Glycosyltransferase RgtA/B/C/D-like domain-containing protein</fullName>
    </recommendedName>
</protein>
<name>A0A150QIU9_SORCE</name>
<dbReference type="GO" id="GO:0005886">
    <property type="term" value="C:plasma membrane"/>
    <property type="evidence" value="ECO:0007669"/>
    <property type="project" value="UniProtKB-SubCell"/>
</dbReference>
<accession>A0A150QIU9</accession>